<organism evidence="2 3">
    <name type="scientific">Marivita hallyeonensis</name>
    <dbReference type="NCBI Taxonomy" id="996342"/>
    <lineage>
        <taxon>Bacteria</taxon>
        <taxon>Pseudomonadati</taxon>
        <taxon>Pseudomonadota</taxon>
        <taxon>Alphaproteobacteria</taxon>
        <taxon>Rhodobacterales</taxon>
        <taxon>Roseobacteraceae</taxon>
        <taxon>Marivita</taxon>
    </lineage>
</organism>
<dbReference type="Pfam" id="PF12680">
    <property type="entry name" value="SnoaL_2"/>
    <property type="match status" value="1"/>
</dbReference>
<evidence type="ECO:0000313" key="3">
    <source>
        <dbReference type="Proteomes" id="UP000184221"/>
    </source>
</evidence>
<dbReference type="InterPro" id="IPR009959">
    <property type="entry name" value="Cyclase_SnoaL-like"/>
</dbReference>
<evidence type="ECO:0000313" key="2">
    <source>
        <dbReference type="EMBL" id="SHH56024.1"/>
    </source>
</evidence>
<dbReference type="InterPro" id="IPR037401">
    <property type="entry name" value="SnoaL-like"/>
</dbReference>
<sequence>MPGFQSEKQLVRDYYAALSAADHDALPIVMAKFCAPDLVWRGYHPVGLLNGAETVATTFWQPLKHALTSLQRRTDLFFAGRHLLADDGAVWVASMGHLMGLFDQPLFGILPTGKVAMLRYGTFHKVENGKIIEEAMYFDLPHLMVQTGQNPFPPQTAQHLVQPGPMTHGGLLFDDAPEAEGRATLAAIEAMISDLGSWNLGIPLEEELRRTWHEDMIWWGPEGIGATYTIPRYAQQHSGPFRAAFTNRSATGHICRTAEGHYGGFFGWPNFTAEHTGGFMGMPATPGRVEFRVIDFYRREGDKLAENWIFIDLLHVWAQQGVDILKRTTEIG</sequence>
<name>A0A1M5TZA4_9RHOB</name>
<dbReference type="AlphaFoldDB" id="A0A1M5TZA4"/>
<dbReference type="Pfam" id="PF07366">
    <property type="entry name" value="SnoaL"/>
    <property type="match status" value="1"/>
</dbReference>
<keyword evidence="3" id="KW-1185">Reference proteome</keyword>
<dbReference type="STRING" id="996342.SAMN05443551_2423"/>
<dbReference type="GO" id="GO:0030638">
    <property type="term" value="P:polyketide metabolic process"/>
    <property type="evidence" value="ECO:0007669"/>
    <property type="project" value="InterPro"/>
</dbReference>
<feature type="domain" description="SnoaL-like" evidence="1">
    <location>
        <begin position="11"/>
        <end position="133"/>
    </location>
</feature>
<dbReference type="Gene3D" id="3.10.450.50">
    <property type="match status" value="2"/>
</dbReference>
<gene>
    <name evidence="2" type="ORF">SAMN05443551_2423</name>
</gene>
<accession>A0A1M5TZA4</accession>
<dbReference type="PANTHER" id="PTHR38436:SF1">
    <property type="entry name" value="ESTER CYCLASE"/>
    <property type="match status" value="1"/>
</dbReference>
<dbReference type="RefSeq" id="WP_072777787.1">
    <property type="nucleotide sequence ID" value="NZ_FQXC01000003.1"/>
</dbReference>
<reference evidence="2 3" key="1">
    <citation type="submission" date="2016-11" db="EMBL/GenBank/DDBJ databases">
        <authorList>
            <person name="Jaros S."/>
            <person name="Januszkiewicz K."/>
            <person name="Wedrychowicz H."/>
        </authorList>
    </citation>
    <scope>NUCLEOTIDE SEQUENCE [LARGE SCALE GENOMIC DNA]</scope>
    <source>
        <strain evidence="2 3">DSM 29431</strain>
    </source>
</reference>
<proteinExistence type="predicted"/>
<protein>
    <submittedName>
        <fullName evidence="2">SnoaL-like domain-containing protein</fullName>
    </submittedName>
</protein>
<dbReference type="Proteomes" id="UP000184221">
    <property type="component" value="Unassembled WGS sequence"/>
</dbReference>
<dbReference type="EMBL" id="FQXC01000003">
    <property type="protein sequence ID" value="SHH56024.1"/>
    <property type="molecule type" value="Genomic_DNA"/>
</dbReference>
<evidence type="ECO:0000259" key="1">
    <source>
        <dbReference type="Pfam" id="PF12680"/>
    </source>
</evidence>
<dbReference type="InterPro" id="IPR032710">
    <property type="entry name" value="NTF2-like_dom_sf"/>
</dbReference>
<dbReference type="OrthoDB" id="1948945at2"/>
<dbReference type="SUPFAM" id="SSF54427">
    <property type="entry name" value="NTF2-like"/>
    <property type="match status" value="2"/>
</dbReference>
<dbReference type="PANTHER" id="PTHR38436">
    <property type="entry name" value="POLYKETIDE CYCLASE SNOAL-LIKE DOMAIN"/>
    <property type="match status" value="1"/>
</dbReference>